<organism evidence="7 8">
    <name type="scientific">Yoonia ponticola</name>
    <dbReference type="NCBI Taxonomy" id="1524255"/>
    <lineage>
        <taxon>Bacteria</taxon>
        <taxon>Pseudomonadati</taxon>
        <taxon>Pseudomonadota</taxon>
        <taxon>Alphaproteobacteria</taxon>
        <taxon>Rhodobacterales</taxon>
        <taxon>Paracoccaceae</taxon>
        <taxon>Yoonia</taxon>
    </lineage>
</organism>
<evidence type="ECO:0000256" key="6">
    <source>
        <dbReference type="SAM" id="SignalP"/>
    </source>
</evidence>
<dbReference type="EMBL" id="JACIJM010000006">
    <property type="protein sequence ID" value="MBB5722711.1"/>
    <property type="molecule type" value="Genomic_DNA"/>
</dbReference>
<feature type="chain" id="PRO_5031424432" evidence="6">
    <location>
        <begin position="21"/>
        <end position="245"/>
    </location>
</feature>
<comment type="caution">
    <text evidence="7">The sequence shown here is derived from an EMBL/GenBank/DDBJ whole genome shotgun (WGS) entry which is preliminary data.</text>
</comment>
<accession>A0A7W9F099</accession>
<evidence type="ECO:0000256" key="5">
    <source>
        <dbReference type="ARBA" id="ARBA00023237"/>
    </source>
</evidence>
<keyword evidence="3 6" id="KW-0732">Signal</keyword>
<protein>
    <submittedName>
        <fullName evidence="7">Outer membrane scaffolding protein for murein synthesis (MipA/OmpV family)</fullName>
    </submittedName>
</protein>
<keyword evidence="5" id="KW-0998">Cell outer membrane</keyword>
<dbReference type="InterPro" id="IPR010583">
    <property type="entry name" value="MipA"/>
</dbReference>
<dbReference type="Proteomes" id="UP000535415">
    <property type="component" value="Unassembled WGS sequence"/>
</dbReference>
<evidence type="ECO:0000256" key="3">
    <source>
        <dbReference type="ARBA" id="ARBA00022729"/>
    </source>
</evidence>
<evidence type="ECO:0000256" key="1">
    <source>
        <dbReference type="ARBA" id="ARBA00004442"/>
    </source>
</evidence>
<comment type="similarity">
    <text evidence="2">Belongs to the MipA/OmpV family.</text>
</comment>
<name>A0A7W9F099_9RHOB</name>
<keyword evidence="4" id="KW-0472">Membrane</keyword>
<feature type="signal peptide" evidence="6">
    <location>
        <begin position="1"/>
        <end position="20"/>
    </location>
</feature>
<dbReference type="PANTHER" id="PTHR38776">
    <property type="entry name" value="MLTA-INTERACTING PROTEIN-RELATED"/>
    <property type="match status" value="1"/>
</dbReference>
<comment type="subcellular location">
    <subcellularLocation>
        <location evidence="1">Cell outer membrane</location>
    </subcellularLocation>
</comment>
<sequence>MKCVLIAGLCVFASGASVSAEVLSFDLGLGVQSTPGYFGDDDVESGATGSFALDRLVLGGLTIGGGDPNGFGFKGAFRAISERSADDHAELAGLTDVDAAVEVGAGLTFTALPDGVSTTLGNYVFAEVRYGVVGHESYVAEIGTDVIYKPSTEWEFRAGPRLFAGDDDYAATYFSDTRVGYEADGGLLSRGFQASAGYDFSDDWGVLGTVRYDQFTNDAADSPIVQNGSEDQVSMSLIVTRAISF</sequence>
<dbReference type="AlphaFoldDB" id="A0A7W9F099"/>
<evidence type="ECO:0000313" key="7">
    <source>
        <dbReference type="EMBL" id="MBB5722711.1"/>
    </source>
</evidence>
<dbReference type="GO" id="GO:0009279">
    <property type="term" value="C:cell outer membrane"/>
    <property type="evidence" value="ECO:0007669"/>
    <property type="project" value="UniProtKB-SubCell"/>
</dbReference>
<dbReference type="Pfam" id="PF06629">
    <property type="entry name" value="MipA"/>
    <property type="match status" value="1"/>
</dbReference>
<reference evidence="7 8" key="1">
    <citation type="submission" date="2020-08" db="EMBL/GenBank/DDBJ databases">
        <title>Genomic Encyclopedia of Type Strains, Phase IV (KMG-IV): sequencing the most valuable type-strain genomes for metagenomic binning, comparative biology and taxonomic classification.</title>
        <authorList>
            <person name="Goeker M."/>
        </authorList>
    </citation>
    <scope>NUCLEOTIDE SEQUENCE [LARGE SCALE GENOMIC DNA]</scope>
    <source>
        <strain evidence="7 8">DSM 101064</strain>
    </source>
</reference>
<keyword evidence="8" id="KW-1185">Reference proteome</keyword>
<evidence type="ECO:0000256" key="4">
    <source>
        <dbReference type="ARBA" id="ARBA00023136"/>
    </source>
</evidence>
<evidence type="ECO:0000256" key="2">
    <source>
        <dbReference type="ARBA" id="ARBA00005722"/>
    </source>
</evidence>
<dbReference type="RefSeq" id="WP_183529243.1">
    <property type="nucleotide sequence ID" value="NZ_JACIJM010000006.1"/>
</dbReference>
<proteinExistence type="inferred from homology"/>
<dbReference type="PANTHER" id="PTHR38776:SF1">
    <property type="entry name" value="MLTA-INTERACTING PROTEIN-RELATED"/>
    <property type="match status" value="1"/>
</dbReference>
<gene>
    <name evidence="7" type="ORF">FHS72_002341</name>
</gene>
<evidence type="ECO:0000313" key="8">
    <source>
        <dbReference type="Proteomes" id="UP000535415"/>
    </source>
</evidence>